<evidence type="ECO:0000256" key="1">
    <source>
        <dbReference type="SAM" id="MobiDB-lite"/>
    </source>
</evidence>
<dbReference type="EMBL" id="MLJW01000002">
    <property type="protein sequence ID" value="OIR18606.1"/>
    <property type="molecule type" value="Genomic_DNA"/>
</dbReference>
<name>A0A1J5U2R7_9ZZZZ</name>
<keyword evidence="2" id="KW-0812">Transmembrane</keyword>
<organism evidence="4">
    <name type="scientific">mine drainage metagenome</name>
    <dbReference type="NCBI Taxonomy" id="410659"/>
    <lineage>
        <taxon>unclassified sequences</taxon>
        <taxon>metagenomes</taxon>
        <taxon>ecological metagenomes</taxon>
    </lineage>
</organism>
<sequence length="883" mass="98097">MSNLGDPDFSSEESAPAPESLNGASPGSQLEDARFPTPGASWLKTYEVLSQVERAQCGPSWTATHLASRRNVVIVWVRSPDPRHDDAWDRLRACTSPSLLKPVEGRLIEDRRFEIFEDCGGVPLTEWKATNPPPSPDLLKAWLTDLADGIESLQRSGLIHGRIEPDNLHVVEDRSPPRLVMAGLESVTVFARAEAVPIATDPFYGPPESVGTPAQPGGEGLLVWDWWSVGRVFQELVLGRHILEHMLDFTMSRQSNDDREFAEKLLLEQAHGETKAGGLEAMPAIDKRVDLLLHGLLTASVDARWGLQDVRQWIQGESPAARYLIGRNERLFRWRGRAWTVPEAAEAMRTEEFWEEARRQVFDSGESDTLAHFVRSDPGMQAWAQKIDESSALAKSPALASIPAVPLRELVLAIALQRLAGGPLVHRGRAMENLYLRDLAAADKFAGTHLPFIQVLTNATVVPIIEKVDAGAARMLSDAAKLAQRALERCLKQRWMTRSATAEIMRLWTLAFDAASVSQAERQSLKDRFARSDNADIEAMFNAENNAPEEVLILAWMTPNAQQKYGFVTHEEWNGRQQAALSDRGRLLASILFWRRLRKVLRFAPILFGGLLTIALTWTLAAAVVGFAWPGMGGLPIAFLPAIAAIILRAAFPGMIQPLVIEFAPRSSPWRVWDGVARCEKELSGYAEHAMHERDLVHALSEINADLRRINSAAKPVRLPPHLAPAKTAATLSWLILACAVFLAGNRIRHTPAPFKHFADTWSSRVHTPDEAWYPPPQKEKQDFPFVHPKNPPTVIPVGHGVASEAIVLAARNKGAYLVQDYKPTDIGAPVLVQVPTDEYFGFLLYDPVARKIMDNRVIVLKDIPPRRVFISIDGRPVFVPNY</sequence>
<evidence type="ECO:0000259" key="3">
    <source>
        <dbReference type="PROSITE" id="PS50011"/>
    </source>
</evidence>
<proteinExistence type="predicted"/>
<dbReference type="SMART" id="SM00220">
    <property type="entry name" value="S_TKc"/>
    <property type="match status" value="1"/>
</dbReference>
<feature type="domain" description="Protein kinase" evidence="3">
    <location>
        <begin position="46"/>
        <end position="314"/>
    </location>
</feature>
<reference evidence="4" key="1">
    <citation type="submission" date="2016-10" db="EMBL/GenBank/DDBJ databases">
        <title>Sequence of Gallionella enrichment culture.</title>
        <authorList>
            <person name="Poehlein A."/>
            <person name="Muehling M."/>
            <person name="Daniel R."/>
        </authorList>
    </citation>
    <scope>NUCLEOTIDE SEQUENCE</scope>
</reference>
<dbReference type="InterPro" id="IPR000719">
    <property type="entry name" value="Prot_kinase_dom"/>
</dbReference>
<keyword evidence="2" id="KW-1133">Transmembrane helix</keyword>
<comment type="caution">
    <text evidence="4">The sequence shown here is derived from an EMBL/GenBank/DDBJ whole genome shotgun (WGS) entry which is preliminary data.</text>
</comment>
<feature type="region of interest" description="Disordered" evidence="1">
    <location>
        <begin position="1"/>
        <end position="36"/>
    </location>
</feature>
<accession>A0A1J5U2R7</accession>
<dbReference type="GO" id="GO:0004672">
    <property type="term" value="F:protein kinase activity"/>
    <property type="evidence" value="ECO:0007669"/>
    <property type="project" value="InterPro"/>
</dbReference>
<evidence type="ECO:0000256" key="2">
    <source>
        <dbReference type="SAM" id="Phobius"/>
    </source>
</evidence>
<dbReference type="SUPFAM" id="SSF56112">
    <property type="entry name" value="Protein kinase-like (PK-like)"/>
    <property type="match status" value="1"/>
</dbReference>
<dbReference type="Gene3D" id="1.10.510.10">
    <property type="entry name" value="Transferase(Phosphotransferase) domain 1"/>
    <property type="match status" value="1"/>
</dbReference>
<protein>
    <recommendedName>
        <fullName evidence="3">Protein kinase domain-containing protein</fullName>
    </recommendedName>
</protein>
<dbReference type="PROSITE" id="PS50011">
    <property type="entry name" value="PROTEIN_KINASE_DOM"/>
    <property type="match status" value="1"/>
</dbReference>
<feature type="transmembrane region" description="Helical" evidence="2">
    <location>
        <begin position="603"/>
        <end position="629"/>
    </location>
</feature>
<dbReference type="InterPro" id="IPR011009">
    <property type="entry name" value="Kinase-like_dom_sf"/>
</dbReference>
<evidence type="ECO:0000313" key="4">
    <source>
        <dbReference type="EMBL" id="OIR18606.1"/>
    </source>
</evidence>
<feature type="transmembrane region" description="Helical" evidence="2">
    <location>
        <begin position="635"/>
        <end position="652"/>
    </location>
</feature>
<dbReference type="AlphaFoldDB" id="A0A1J5U2R7"/>
<dbReference type="GO" id="GO:0005524">
    <property type="term" value="F:ATP binding"/>
    <property type="evidence" value="ECO:0007669"/>
    <property type="project" value="InterPro"/>
</dbReference>
<gene>
    <name evidence="4" type="ORF">GALL_09430</name>
</gene>
<keyword evidence="2" id="KW-0472">Membrane</keyword>